<feature type="region of interest" description="Disordered" evidence="1">
    <location>
        <begin position="1"/>
        <end position="43"/>
    </location>
</feature>
<dbReference type="RefSeq" id="WP_109012367.1">
    <property type="nucleotide sequence ID" value="NZ_BDUD01000001.1"/>
</dbReference>
<dbReference type="OrthoDB" id="486520at2"/>
<keyword evidence="3" id="KW-1185">Reference proteome</keyword>
<feature type="compositionally biased region" description="Basic and acidic residues" evidence="1">
    <location>
        <begin position="13"/>
        <end position="24"/>
    </location>
</feature>
<reference evidence="2 3" key="1">
    <citation type="submission" date="2017-06" db="EMBL/GenBank/DDBJ databases">
        <title>Genome sequencing of cyanobaciteial culture collection at National Institute for Environmental Studies (NIES).</title>
        <authorList>
            <person name="Hirose Y."/>
            <person name="Shimura Y."/>
            <person name="Fujisawa T."/>
            <person name="Nakamura Y."/>
            <person name="Kawachi M."/>
        </authorList>
    </citation>
    <scope>NUCLEOTIDE SEQUENCE [LARGE SCALE GENOMIC DNA]</scope>
    <source>
        <strain evidence="2 3">NIES-4072</strain>
    </source>
</reference>
<proteinExistence type="predicted"/>
<comment type="caution">
    <text evidence="2">The sequence shown here is derived from an EMBL/GenBank/DDBJ whole genome shotgun (WGS) entry which is preliminary data.</text>
</comment>
<protein>
    <submittedName>
        <fullName evidence="2">Uncharacterized protein</fullName>
    </submittedName>
</protein>
<name>A0A2R5FVA0_NOSCO</name>
<dbReference type="Proteomes" id="UP000245124">
    <property type="component" value="Unassembled WGS sequence"/>
</dbReference>
<evidence type="ECO:0000256" key="1">
    <source>
        <dbReference type="SAM" id="MobiDB-lite"/>
    </source>
</evidence>
<gene>
    <name evidence="2" type="ORF">NIES4072_63980</name>
</gene>
<dbReference type="EMBL" id="BDUD01000001">
    <property type="protein sequence ID" value="GBG22686.1"/>
    <property type="molecule type" value="Genomic_DNA"/>
</dbReference>
<sequence>MARIPSVASLQRRTNELKARETALKARQQAAPKVGTGQARPTQTAKYKSIFTTEDFTVNVPNAGLTFFGGLGALGLAAPDTSQKLPRGFKAAKITATRGRSKGAEKTSSLSGRKYLKYSIDASGGTQSTFSAPISADTLAALKTKFQAIITAKKDDIGEYGRISFEPERPLFSASGVGGGGAGS</sequence>
<organism evidence="2 3">
    <name type="scientific">Nostoc commune NIES-4072</name>
    <dbReference type="NCBI Taxonomy" id="2005467"/>
    <lineage>
        <taxon>Bacteria</taxon>
        <taxon>Bacillati</taxon>
        <taxon>Cyanobacteriota</taxon>
        <taxon>Cyanophyceae</taxon>
        <taxon>Nostocales</taxon>
        <taxon>Nostocaceae</taxon>
        <taxon>Nostoc</taxon>
    </lineage>
</organism>
<evidence type="ECO:0000313" key="2">
    <source>
        <dbReference type="EMBL" id="GBG22686.1"/>
    </source>
</evidence>
<evidence type="ECO:0000313" key="3">
    <source>
        <dbReference type="Proteomes" id="UP000245124"/>
    </source>
</evidence>
<accession>A0A2R5FVA0</accession>
<dbReference type="AlphaFoldDB" id="A0A2R5FVA0"/>